<dbReference type="PROSITE" id="PS50110">
    <property type="entry name" value="RESPONSE_REGULATORY"/>
    <property type="match status" value="2"/>
</dbReference>
<dbReference type="InterPro" id="IPR043128">
    <property type="entry name" value="Rev_trsase/Diguanyl_cyclase"/>
</dbReference>
<evidence type="ECO:0000313" key="7">
    <source>
        <dbReference type="Proteomes" id="UP000252023"/>
    </source>
</evidence>
<dbReference type="InterPro" id="IPR001789">
    <property type="entry name" value="Sig_transdc_resp-reg_receiver"/>
</dbReference>
<protein>
    <recommendedName>
        <fullName evidence="1">diguanylate cyclase</fullName>
        <ecNumber evidence="1">2.7.7.65</ecNumber>
    </recommendedName>
</protein>
<dbReference type="Proteomes" id="UP000252023">
    <property type="component" value="Chromosome"/>
</dbReference>
<dbReference type="Gene3D" id="3.30.70.270">
    <property type="match status" value="1"/>
</dbReference>
<dbReference type="EMBL" id="CP030918">
    <property type="protein sequence ID" value="AXC50130.1"/>
    <property type="molecule type" value="Genomic_DNA"/>
</dbReference>
<evidence type="ECO:0000313" key="6">
    <source>
        <dbReference type="EMBL" id="AXC50130.1"/>
    </source>
</evidence>
<dbReference type="GO" id="GO:0000160">
    <property type="term" value="P:phosphorelay signal transduction system"/>
    <property type="evidence" value="ECO:0007669"/>
    <property type="project" value="InterPro"/>
</dbReference>
<feature type="domain" description="Response regulatory" evidence="4">
    <location>
        <begin position="4"/>
        <end position="117"/>
    </location>
</feature>
<dbReference type="Gene3D" id="3.40.50.2300">
    <property type="match status" value="1"/>
</dbReference>
<dbReference type="PANTHER" id="PTHR45138">
    <property type="entry name" value="REGULATORY COMPONENTS OF SENSORY TRANSDUCTION SYSTEM"/>
    <property type="match status" value="1"/>
</dbReference>
<reference evidence="7" key="1">
    <citation type="submission" date="2018-07" db="EMBL/GenBank/DDBJ databases">
        <title>Genome sequencing of Paracoccus sp. SC2-6.</title>
        <authorList>
            <person name="Heo J."/>
            <person name="Kim S.-J."/>
            <person name="Kwon S.-W."/>
        </authorList>
    </citation>
    <scope>NUCLEOTIDE SEQUENCE [LARGE SCALE GENOMIC DNA]</scope>
    <source>
        <strain evidence="7">SC2-6</strain>
    </source>
</reference>
<dbReference type="InterPro" id="IPR000160">
    <property type="entry name" value="GGDEF_dom"/>
</dbReference>
<dbReference type="SMART" id="SM00448">
    <property type="entry name" value="REC"/>
    <property type="match status" value="2"/>
</dbReference>
<feature type="domain" description="Response regulatory" evidence="4">
    <location>
        <begin position="157"/>
        <end position="275"/>
    </location>
</feature>
<gene>
    <name evidence="6" type="ORF">DRW48_10865</name>
</gene>
<dbReference type="RefSeq" id="WP_114076449.1">
    <property type="nucleotide sequence ID" value="NZ_CP030918.1"/>
</dbReference>
<evidence type="ECO:0000256" key="2">
    <source>
        <dbReference type="ARBA" id="ARBA00034247"/>
    </source>
</evidence>
<evidence type="ECO:0000259" key="5">
    <source>
        <dbReference type="PROSITE" id="PS50887"/>
    </source>
</evidence>
<evidence type="ECO:0000256" key="3">
    <source>
        <dbReference type="PROSITE-ProRule" id="PRU00169"/>
    </source>
</evidence>
<dbReference type="SUPFAM" id="SSF55073">
    <property type="entry name" value="Nucleotide cyclase"/>
    <property type="match status" value="1"/>
</dbReference>
<dbReference type="InterPro" id="IPR029787">
    <property type="entry name" value="Nucleotide_cyclase"/>
</dbReference>
<dbReference type="AlphaFoldDB" id="A0A344PL75"/>
<evidence type="ECO:0000259" key="4">
    <source>
        <dbReference type="PROSITE" id="PS50110"/>
    </source>
</evidence>
<comment type="catalytic activity">
    <reaction evidence="2">
        <text>2 GTP = 3',3'-c-di-GMP + 2 diphosphate</text>
        <dbReference type="Rhea" id="RHEA:24898"/>
        <dbReference type="ChEBI" id="CHEBI:33019"/>
        <dbReference type="ChEBI" id="CHEBI:37565"/>
        <dbReference type="ChEBI" id="CHEBI:58805"/>
        <dbReference type="EC" id="2.7.7.65"/>
    </reaction>
</comment>
<dbReference type="InterPro" id="IPR011006">
    <property type="entry name" value="CheY-like_superfamily"/>
</dbReference>
<name>A0A344PL75_9RHOB</name>
<dbReference type="PANTHER" id="PTHR45138:SF9">
    <property type="entry name" value="DIGUANYLATE CYCLASE DGCM-RELATED"/>
    <property type="match status" value="1"/>
</dbReference>
<dbReference type="SMART" id="SM00267">
    <property type="entry name" value="GGDEF"/>
    <property type="match status" value="1"/>
</dbReference>
<proteinExistence type="predicted"/>
<dbReference type="GO" id="GO:0052621">
    <property type="term" value="F:diguanylate cyclase activity"/>
    <property type="evidence" value="ECO:0007669"/>
    <property type="project" value="UniProtKB-EC"/>
</dbReference>
<dbReference type="Pfam" id="PF00990">
    <property type="entry name" value="GGDEF"/>
    <property type="match status" value="1"/>
</dbReference>
<dbReference type="NCBIfam" id="TIGR00254">
    <property type="entry name" value="GGDEF"/>
    <property type="match status" value="1"/>
</dbReference>
<accession>A0A344PL75</accession>
<keyword evidence="7" id="KW-1185">Reference proteome</keyword>
<feature type="modified residue" description="4-aspartylphosphate" evidence="3">
    <location>
        <position position="53"/>
    </location>
</feature>
<dbReference type="EC" id="2.7.7.65" evidence="1"/>
<dbReference type="SUPFAM" id="SSF52172">
    <property type="entry name" value="CheY-like"/>
    <property type="match status" value="2"/>
</dbReference>
<dbReference type="InterPro" id="IPR050469">
    <property type="entry name" value="Diguanylate_Cyclase"/>
</dbReference>
<evidence type="ECO:0000256" key="1">
    <source>
        <dbReference type="ARBA" id="ARBA00012528"/>
    </source>
</evidence>
<feature type="modified residue" description="4-aspartylphosphate" evidence="3">
    <location>
        <position position="209"/>
    </location>
</feature>
<dbReference type="OrthoDB" id="9812260at2"/>
<dbReference type="PROSITE" id="PS50887">
    <property type="entry name" value="GGDEF"/>
    <property type="match status" value="1"/>
</dbReference>
<dbReference type="Pfam" id="PF00072">
    <property type="entry name" value="Response_reg"/>
    <property type="match status" value="1"/>
</dbReference>
<organism evidence="6 7">
    <name type="scientific">Paracoccus suum</name>
    <dbReference type="NCBI Taxonomy" id="2259340"/>
    <lineage>
        <taxon>Bacteria</taxon>
        <taxon>Pseudomonadati</taxon>
        <taxon>Pseudomonadota</taxon>
        <taxon>Alphaproteobacteria</taxon>
        <taxon>Rhodobacterales</taxon>
        <taxon>Paracoccaceae</taxon>
        <taxon>Paracoccus</taxon>
    </lineage>
</organism>
<keyword evidence="3" id="KW-0597">Phosphoprotein</keyword>
<feature type="domain" description="GGDEF" evidence="5">
    <location>
        <begin position="327"/>
        <end position="463"/>
    </location>
</feature>
<dbReference type="KEGG" id="pars:DRW48_10865"/>
<dbReference type="CDD" id="cd01949">
    <property type="entry name" value="GGDEF"/>
    <property type="match status" value="1"/>
</dbReference>
<sequence>MSGTILIADAVSRNRIALKVKLSAACYDTCVATDVDTALAGARAQVPDLLLVDDALPGGGAIELFRRLAADPLTRAIPVIALCDASGRLPAVRAGADAVLERPVDEFLLLARIRNLMAGGGRPLAGPDTPTVPDAFAALGLAEAPASFAPAPSPKGRLVLVAPDGATVIGWKQALGGHGPFSIEASSAERALNDAAAGRPGDVYLIAADLALPGDGLRLLSELRARPSSRGAAFIIALSDERAALAPVALDLGAGDVLPMSLRDRPVAEEAALRITAQLKRKRAADHRRLAAEAERHWAVTDPLTGLHNRRFAMPRLEAMAAEAERGELAVMVVDLDCFKAINDTYGHAAGDTVLTEVACRLAHVLPPSALLARIGGEEFLIAIPNLLPGGAEAAADGLRRCVAAAPVELPAILGGGQIAVTASIGLARGMQGELANIIMLRADRALLGAKSMGRNRVVAAPLWSQPDAFCGV</sequence>